<reference evidence="3 4" key="1">
    <citation type="submission" date="2016-10" db="EMBL/GenBank/DDBJ databases">
        <authorList>
            <person name="Varghese N."/>
            <person name="Submissions S."/>
        </authorList>
    </citation>
    <scope>NUCLEOTIDE SEQUENCE [LARGE SCALE GENOMIC DNA]</scope>
    <source>
        <strain evidence="3 4">DSM 16525</strain>
    </source>
</reference>
<dbReference type="AlphaFoldDB" id="A0A511TFV0"/>
<reference evidence="2 5" key="2">
    <citation type="submission" date="2019-07" db="EMBL/GenBank/DDBJ databases">
        <title>Whole genome shotgun sequence of Myxococcus fulvus NBRC 100333.</title>
        <authorList>
            <person name="Hosoyama A."/>
            <person name="Uohara A."/>
            <person name="Ohji S."/>
            <person name="Ichikawa N."/>
        </authorList>
    </citation>
    <scope>NUCLEOTIDE SEQUENCE [LARGE SCALE GENOMIC DNA]</scope>
    <source>
        <strain evidence="2 5">NBRC 100333</strain>
    </source>
</reference>
<evidence type="ECO:0000259" key="1">
    <source>
        <dbReference type="Pfam" id="PF02470"/>
    </source>
</evidence>
<name>A0A511TFV0_MYXFU</name>
<gene>
    <name evidence="2" type="ORF">MFU01_75800</name>
    <name evidence="3" type="ORF">SAMN05443572_103523</name>
</gene>
<evidence type="ECO:0000313" key="5">
    <source>
        <dbReference type="Proteomes" id="UP000321514"/>
    </source>
</evidence>
<keyword evidence="4" id="KW-1185">Reference proteome</keyword>
<dbReference type="PANTHER" id="PTHR33371">
    <property type="entry name" value="INTERMEMBRANE PHOSPHOLIPID TRANSPORT SYSTEM BINDING PROTEIN MLAD-RELATED"/>
    <property type="match status" value="1"/>
</dbReference>
<dbReference type="STRING" id="1334629.MFUL124B02_22660"/>
<feature type="domain" description="Mce/MlaD" evidence="1">
    <location>
        <begin position="38"/>
        <end position="113"/>
    </location>
</feature>
<organism evidence="2 5">
    <name type="scientific">Myxococcus fulvus</name>
    <dbReference type="NCBI Taxonomy" id="33"/>
    <lineage>
        <taxon>Bacteria</taxon>
        <taxon>Pseudomonadati</taxon>
        <taxon>Myxococcota</taxon>
        <taxon>Myxococcia</taxon>
        <taxon>Myxococcales</taxon>
        <taxon>Cystobacterineae</taxon>
        <taxon>Myxococcaceae</taxon>
        <taxon>Myxococcus</taxon>
    </lineage>
</organism>
<evidence type="ECO:0000313" key="2">
    <source>
        <dbReference type="EMBL" id="GEN12543.1"/>
    </source>
</evidence>
<protein>
    <submittedName>
        <fullName evidence="3">Phospholipid/cholesterol/gamma-HCH transport system substrate-binding protein</fullName>
    </submittedName>
</protein>
<dbReference type="RefSeq" id="WP_046713871.1">
    <property type="nucleotide sequence ID" value="NZ_BJXR01000063.1"/>
</dbReference>
<dbReference type="Proteomes" id="UP000321514">
    <property type="component" value="Unassembled WGS sequence"/>
</dbReference>
<sequence>MKKLVTPFRVGLLVIAAGAFFVGFVLFAREGGLSDSDSTRVWAYFRDASGLAVRGRVQIAGIRVGEIDDIVLEGTRARVFLKIRNDVDLREDAVLTKRSESLLGDYLLDLNPGTENAPKLETNGQIRRVIDSQGMEAIFESLSQITSDIQQVTGALREVLGGERGAGSLQRIVENLVRLSDSVDATVRRNADRLDVILANFEGVSSDVRTITQSNQADVGRIVDNIEFITRDVREVLASVKNIVGSGEGDFKESVASLKQTLTKLDNSLGNLEEITRKVKDGESTAGMLLTDESVGREVRETVRDVSSLVSRLTELQTEVGIQSTYLAAQGRSKNMLSLRLIPRPDKYYLLEIVDDPRGTVTTQVVQTNPPSEGDPVIQTQKVTKESLKISAQFAKRWYFTTLRVGLIESTGGVGADLHLFDDALTLKMDAFNFAADELRYPRLRATLRAQAFDHLFVVAGMDDMLNAQQRDVVTQRLIAGRDFFVGGGLFFTDDDLKAIITATGIPSP</sequence>
<dbReference type="InterPro" id="IPR052336">
    <property type="entry name" value="MlaD_Phospholipid_Transporter"/>
</dbReference>
<proteinExistence type="predicted"/>
<dbReference type="OrthoDB" id="9788420at2"/>
<comment type="caution">
    <text evidence="2">The sequence shown here is derived from an EMBL/GenBank/DDBJ whole genome shotgun (WGS) entry which is preliminary data.</text>
</comment>
<dbReference type="EMBL" id="BJXR01000063">
    <property type="protein sequence ID" value="GEN12543.1"/>
    <property type="molecule type" value="Genomic_DNA"/>
</dbReference>
<dbReference type="Pfam" id="PF02470">
    <property type="entry name" value="MlaD"/>
    <property type="match status" value="1"/>
</dbReference>
<dbReference type="Proteomes" id="UP000183760">
    <property type="component" value="Unassembled WGS sequence"/>
</dbReference>
<dbReference type="PANTHER" id="PTHR33371:SF4">
    <property type="entry name" value="INTERMEMBRANE PHOSPHOLIPID TRANSPORT SYSTEM BINDING PROTEIN MLAD"/>
    <property type="match status" value="1"/>
</dbReference>
<evidence type="ECO:0000313" key="4">
    <source>
        <dbReference type="Proteomes" id="UP000183760"/>
    </source>
</evidence>
<dbReference type="EMBL" id="FOIB01000003">
    <property type="protein sequence ID" value="SET85628.1"/>
    <property type="molecule type" value="Genomic_DNA"/>
</dbReference>
<dbReference type="InterPro" id="IPR003399">
    <property type="entry name" value="Mce/MlaD"/>
</dbReference>
<accession>A0A511TFV0</accession>
<evidence type="ECO:0000313" key="3">
    <source>
        <dbReference type="EMBL" id="SET85628.1"/>
    </source>
</evidence>